<keyword evidence="2" id="KW-0808">Transferase</keyword>
<feature type="region of interest" description="Disordered" evidence="8">
    <location>
        <begin position="755"/>
        <end position="810"/>
    </location>
</feature>
<protein>
    <submittedName>
        <fullName evidence="9">Putative serine/threonine-protein kinase</fullName>
    </submittedName>
</protein>
<feature type="compositionally biased region" description="Polar residues" evidence="8">
    <location>
        <begin position="914"/>
        <end position="924"/>
    </location>
</feature>
<keyword evidence="1" id="KW-0723">Serine/threonine-protein kinase</keyword>
<feature type="region of interest" description="Disordered" evidence="8">
    <location>
        <begin position="892"/>
        <end position="957"/>
    </location>
</feature>
<dbReference type="InterPro" id="IPR046848">
    <property type="entry name" value="E_motif"/>
</dbReference>
<evidence type="ECO:0000256" key="4">
    <source>
        <dbReference type="ARBA" id="ARBA00022741"/>
    </source>
</evidence>
<dbReference type="FunFam" id="1.25.40.10:FF:000637">
    <property type="entry name" value="Pentatricopeptide repeat-containing protein"/>
    <property type="match status" value="1"/>
</dbReference>
<dbReference type="InterPro" id="IPR008271">
    <property type="entry name" value="Ser/Thr_kinase_AS"/>
</dbReference>
<dbReference type="Pfam" id="PF13041">
    <property type="entry name" value="PPR_2"/>
    <property type="match status" value="1"/>
</dbReference>
<dbReference type="PROSITE" id="PS50011">
    <property type="entry name" value="PROTEIN_KINASE_DOM"/>
    <property type="match status" value="1"/>
</dbReference>
<evidence type="ECO:0000256" key="3">
    <source>
        <dbReference type="ARBA" id="ARBA00022737"/>
    </source>
</evidence>
<dbReference type="GO" id="GO:0004674">
    <property type="term" value="F:protein serine/threonine kinase activity"/>
    <property type="evidence" value="ECO:0007669"/>
    <property type="project" value="UniProtKB-KW"/>
</dbReference>
<feature type="compositionally biased region" description="Low complexity" evidence="8">
    <location>
        <begin position="834"/>
        <end position="846"/>
    </location>
</feature>
<dbReference type="PANTHER" id="PTHR47926">
    <property type="entry name" value="PENTATRICOPEPTIDE REPEAT-CONTAINING PROTEIN"/>
    <property type="match status" value="1"/>
</dbReference>
<dbReference type="InterPro" id="IPR017441">
    <property type="entry name" value="Protein_kinase_ATP_BS"/>
</dbReference>
<feature type="compositionally biased region" description="Basic and acidic residues" evidence="8">
    <location>
        <begin position="928"/>
        <end position="939"/>
    </location>
</feature>
<keyword evidence="3" id="KW-0677">Repeat</keyword>
<dbReference type="Gene3D" id="1.10.510.10">
    <property type="entry name" value="Transferase(Phosphotransferase) domain 1"/>
    <property type="match status" value="1"/>
</dbReference>
<dbReference type="Gene3D" id="3.30.200.20">
    <property type="entry name" value="Phosphorylase Kinase, domain 1"/>
    <property type="match status" value="1"/>
</dbReference>
<dbReference type="SUPFAM" id="SSF56112">
    <property type="entry name" value="Protein kinase-like (PK-like)"/>
    <property type="match status" value="1"/>
</dbReference>
<dbReference type="GO" id="GO:0009451">
    <property type="term" value="P:RNA modification"/>
    <property type="evidence" value="ECO:0007669"/>
    <property type="project" value="InterPro"/>
</dbReference>
<dbReference type="PROSITE" id="PS00107">
    <property type="entry name" value="PROTEIN_KINASE_ATP"/>
    <property type="match status" value="1"/>
</dbReference>
<dbReference type="InterPro" id="IPR011009">
    <property type="entry name" value="Kinase-like_dom_sf"/>
</dbReference>
<dbReference type="InterPro" id="IPR046960">
    <property type="entry name" value="PPR_At4g14850-like_plant"/>
</dbReference>
<dbReference type="Pfam" id="PF01535">
    <property type="entry name" value="PPR"/>
    <property type="match status" value="6"/>
</dbReference>
<proteinExistence type="predicted"/>
<keyword evidence="5" id="KW-0418">Kinase</keyword>
<keyword evidence="4" id="KW-0547">Nucleotide-binding</keyword>
<dbReference type="PANTHER" id="PTHR47926:SF375">
    <property type="entry name" value="PENTATRICOPEPTIDE REPEAT-CONTAINING PROTEIN"/>
    <property type="match status" value="1"/>
</dbReference>
<organism evidence="9">
    <name type="scientific">Aegilops tauschii</name>
    <name type="common">Tausch's goatgrass</name>
    <name type="synonym">Aegilops squarrosa</name>
    <dbReference type="NCBI Taxonomy" id="37682"/>
    <lineage>
        <taxon>Eukaryota</taxon>
        <taxon>Viridiplantae</taxon>
        <taxon>Streptophyta</taxon>
        <taxon>Embryophyta</taxon>
        <taxon>Tracheophyta</taxon>
        <taxon>Spermatophyta</taxon>
        <taxon>Magnoliopsida</taxon>
        <taxon>Liliopsida</taxon>
        <taxon>Poales</taxon>
        <taxon>Poaceae</taxon>
        <taxon>BOP clade</taxon>
        <taxon>Pooideae</taxon>
        <taxon>Triticodae</taxon>
        <taxon>Triticeae</taxon>
        <taxon>Triticinae</taxon>
        <taxon>Aegilops</taxon>
    </lineage>
</organism>
<dbReference type="NCBIfam" id="TIGR00756">
    <property type="entry name" value="PPR"/>
    <property type="match status" value="4"/>
</dbReference>
<dbReference type="Pfam" id="PF00069">
    <property type="entry name" value="Pkinase"/>
    <property type="match status" value="1"/>
</dbReference>
<dbReference type="InterPro" id="IPR011990">
    <property type="entry name" value="TPR-like_helical_dom_sf"/>
</dbReference>
<evidence type="ECO:0000313" key="9">
    <source>
        <dbReference type="EnsemblPlants" id="EMT31609"/>
    </source>
</evidence>
<keyword evidence="7" id="KW-0809">Transit peptide</keyword>
<evidence type="ECO:0000256" key="5">
    <source>
        <dbReference type="ARBA" id="ARBA00022777"/>
    </source>
</evidence>
<evidence type="ECO:0000256" key="1">
    <source>
        <dbReference type="ARBA" id="ARBA00022527"/>
    </source>
</evidence>
<dbReference type="Gene3D" id="1.25.40.10">
    <property type="entry name" value="Tetratricopeptide repeat domain"/>
    <property type="match status" value="3"/>
</dbReference>
<dbReference type="GO" id="GO:0003723">
    <property type="term" value="F:RNA binding"/>
    <property type="evidence" value="ECO:0007669"/>
    <property type="project" value="InterPro"/>
</dbReference>
<dbReference type="FunFam" id="1.25.40.10:FF:000344">
    <property type="entry name" value="Pentatricopeptide repeat-containing protein"/>
    <property type="match status" value="1"/>
</dbReference>
<dbReference type="PROSITE" id="PS00108">
    <property type="entry name" value="PROTEIN_KINASE_ST"/>
    <property type="match status" value="1"/>
</dbReference>
<evidence type="ECO:0000256" key="6">
    <source>
        <dbReference type="ARBA" id="ARBA00022840"/>
    </source>
</evidence>
<evidence type="ECO:0000256" key="7">
    <source>
        <dbReference type="ARBA" id="ARBA00022946"/>
    </source>
</evidence>
<dbReference type="PROSITE" id="PS51375">
    <property type="entry name" value="PPR"/>
    <property type="match status" value="4"/>
</dbReference>
<feature type="region of interest" description="Disordered" evidence="8">
    <location>
        <begin position="864"/>
        <end position="883"/>
    </location>
</feature>
<sequence>MAFSAMGDVMSCVATVPRRAGDVRPVFRQVQGVDYDEIFSLVAVLKCVRIMLAIATFYEIWQIDVKTSFLNGFTKEELYMMQPKGFVDPKGANKVCKLQRSIYGLVQTSRSWNIRFDKVIKAYGFIQTFGEACIYKKVSGSSVAFLILYVDDILLIGNDVEFLDSIKGYLNKSFSMEDLGEGNQYQTESKCSETFCGIFMDQKTPNGPEKHLGVPQGGHNPPGRAWGGQVHPDQEFEGRHRAERVQNSEVPYVRCLIGQNEKKFDYINRVVKRFRFRSTRVLCDGFDLTVLDPSDRRGTDTSIKPKIQKYLATIYSYLFYLAYPRDLFIQSIIILSRLLANFWVPLGGSPTGSITLVSSLREIPTVVVLHHSFLFGKIPTRAPNGVAEQEPRSGGIRGEVKPRIIDVPNGVVGEHVAAGWPRWLTEVATEAVRGWQPRKAESFEKLDKIGQGTYSSVYKARDLENGKIVALKKVRFANMDPESVRFMAREIHILRRLDNPNVIKLEGLVTSRMSSSLYLVFEYMEHDLAGLAATPGIKFTEAQVKCYMHQLLSGLGHCHSRGVLHRDIKGANLLLDNNGALKIADFGLATFFNPNQKQNLTSRVVTLWYRPPELLLGATNYGATVDLWSAGCILAELLSGKPIMPGRTEVEQLHKIFKLCGSPSEEFWANLKLSRATIFKPQHPYRRCVNDVYKDFPPSALALLDRLLAVEPDNRGTAASALESEFFTTKPYACDPSSLPKYPPSKEYDAKLRDEEARRQRAAAAKGHESETGRRKQLAAQNGTIDLQQRRVPVNPKSSSNKFTPKEDGVTGFPMDPLVVDNGHARHVPLMNAGRSSSTLGRSSGTDPNGQRFYTSQIAAAEMSNPSTATGQRGNTGKLSNLGDSARKQYLREHRSSSRYSQLAAADQSDKPKWSQSHQFQERPSSSHRKDEVVADKEPTGVNGTRKNRIQYSGPLMPPGVNMEEILKEHERQIQQAVRRARLDKGKGKHAERDQSESLLYAAHNGRIASLYIAVGGIPAARSAVEQAAGKARAFPWNLLIWSYAGDRLWKDVVMAYDRMLALGVDADRYTYPSLLRACGELGEVTIGRKIDHRIRRSRYDLDMYVWNALVGMYVKCGELEDAQRVFDEMSVRDVVSWNTMVSGYASAGMWAEAFQLLQRVPGANIVTWNAVAAGNLKAGNYDEVIRLLSQMRNRHGPGVDSVSVLIGLKACAKSGYLRIGRELHGVAVRLYFERLECVVNSLITMYSRCRMMSSAVLLFTMCSIRSITAWNSLLAGFAFMDQVEEASLLFREMIGSGVCPNDVTVLTMLSLVARFGHLCHGRELHCYILRHGLGGSKLLQNSLVDMYSKSRHMRASRIVFDRMECRDKHAYTSLILGYGMQREGHLSLKLFDEMIANSIEPDHVTMVAVLSACSYSGLVTQGQLLFAKMFAVFGIAPRVEHFSCMVDLYSREGLLKVSEEIIDKMPFQPTAAMLATLIEACLIHGNTEIGKRTAKKLLAMRTDNPGHYKLISNTYISAKCWPELAKVRSLMSMMDLTMVPSHSLLESEYDICLVEQDDGLNHGAYCDLSDRITDTDSSSCEEVKSSEAFGG</sequence>
<dbReference type="EnsemblPlants" id="EMT31609">
    <property type="protein sequence ID" value="EMT31609"/>
    <property type="gene ID" value="F775_19288"/>
</dbReference>
<evidence type="ECO:0000256" key="8">
    <source>
        <dbReference type="SAM" id="MobiDB-lite"/>
    </source>
</evidence>
<dbReference type="FunFam" id="1.10.510.10:FF:000043">
    <property type="entry name" value="probable serine/threonine-protein kinase At1g54610"/>
    <property type="match status" value="1"/>
</dbReference>
<name>M8CB67_AEGTA</name>
<dbReference type="InterPro" id="IPR002885">
    <property type="entry name" value="PPR_rpt"/>
</dbReference>
<feature type="region of interest" description="Disordered" evidence="8">
    <location>
        <begin position="829"/>
        <end position="851"/>
    </location>
</feature>
<dbReference type="SMART" id="SM00220">
    <property type="entry name" value="S_TKc"/>
    <property type="match status" value="1"/>
</dbReference>
<dbReference type="FunFam" id="1.25.40.10:FF:001643">
    <property type="entry name" value="Pentatricopeptide repeat-containing protein"/>
    <property type="match status" value="1"/>
</dbReference>
<dbReference type="Pfam" id="PF20431">
    <property type="entry name" value="E_motif"/>
    <property type="match status" value="1"/>
</dbReference>
<evidence type="ECO:0000256" key="2">
    <source>
        <dbReference type="ARBA" id="ARBA00022679"/>
    </source>
</evidence>
<dbReference type="InterPro" id="IPR000719">
    <property type="entry name" value="Prot_kinase_dom"/>
</dbReference>
<dbReference type="GO" id="GO:0005524">
    <property type="term" value="F:ATP binding"/>
    <property type="evidence" value="ECO:0007669"/>
    <property type="project" value="UniProtKB-UniRule"/>
</dbReference>
<dbReference type="Pfam" id="PF07727">
    <property type="entry name" value="RVT_2"/>
    <property type="match status" value="1"/>
</dbReference>
<dbReference type="InterPro" id="IPR013103">
    <property type="entry name" value="RVT_2"/>
</dbReference>
<keyword evidence="6" id="KW-0067">ATP-binding</keyword>
<dbReference type="CDD" id="cd07840">
    <property type="entry name" value="STKc_CDK9_like"/>
    <property type="match status" value="1"/>
</dbReference>
<reference evidence="9" key="1">
    <citation type="submission" date="2015-06" db="UniProtKB">
        <authorList>
            <consortium name="EnsemblPlants"/>
        </authorList>
    </citation>
    <scope>IDENTIFICATION</scope>
</reference>
<dbReference type="FunFam" id="3.30.200.20:FF:000021">
    <property type="entry name" value="probable serine/threonine-protein kinase At1g54610"/>
    <property type="match status" value="1"/>
</dbReference>
<accession>M8CB67</accession>